<dbReference type="EMBL" id="LGRN01000204">
    <property type="protein sequence ID" value="OJD14673.1"/>
    <property type="molecule type" value="Genomic_DNA"/>
</dbReference>
<feature type="region of interest" description="Disordered" evidence="1">
    <location>
        <begin position="324"/>
        <end position="415"/>
    </location>
</feature>
<feature type="compositionally biased region" description="Basic and acidic residues" evidence="1">
    <location>
        <begin position="354"/>
        <end position="368"/>
    </location>
</feature>
<feature type="compositionally biased region" description="Basic residues" evidence="1">
    <location>
        <begin position="191"/>
        <end position="203"/>
    </location>
</feature>
<dbReference type="STRING" id="1447872.A0A1J9PDT3"/>
<keyword evidence="3" id="KW-1185">Reference proteome</keyword>
<proteinExistence type="predicted"/>
<sequence>MPVSLSEPLGVQTLCQFSGEACSTESHHYRKVISHIFGRNKKCTVGIPEYVWIYYCRKHYQRARYRTAEWPFRQCDLAIDTLRNMRSWGGVESFNLQLRRRETWRTTRRAEDNDNYGKNDIAHQNEDILHIKTENHESRRPFQSTGIGTFTPINKGIHTNPPLKVGPSDYEGDEEGSENNSVLANHPAKTSLKRKMASRKKRSPTIIPHPVPEWLHTRVGSNKTFDDILSVLGDLRTHLTQITNQKQTPHFPDIEILPNLRPHAAAASRRTRRRAARPTLQPLPPSINVPAPNNKFDPMISASTQILTRRRAVSLDDLRRAEGSFETTTNHTPPRTHSLAGTDCRVAEPSTRSSTDRESVDSSDKANESDSGNMSINFPIRRTAHLPNPTMSTSRVSGRDAVKKMTKNKKNKHLK</sequence>
<comment type="caution">
    <text evidence="2">The sequence shown here is derived from an EMBL/GenBank/DDBJ whole genome shotgun (WGS) entry which is preliminary data.</text>
</comment>
<gene>
    <name evidence="2" type="ORF">AJ78_04996</name>
</gene>
<feature type="region of interest" description="Disordered" evidence="1">
    <location>
        <begin position="150"/>
        <end position="209"/>
    </location>
</feature>
<name>A0A1J9PDT3_9EURO</name>
<feature type="compositionally biased region" description="Polar residues" evidence="1">
    <location>
        <begin position="325"/>
        <end position="335"/>
    </location>
</feature>
<organism evidence="2 3">
    <name type="scientific">Emergomyces pasteurianus Ep9510</name>
    <dbReference type="NCBI Taxonomy" id="1447872"/>
    <lineage>
        <taxon>Eukaryota</taxon>
        <taxon>Fungi</taxon>
        <taxon>Dikarya</taxon>
        <taxon>Ascomycota</taxon>
        <taxon>Pezizomycotina</taxon>
        <taxon>Eurotiomycetes</taxon>
        <taxon>Eurotiomycetidae</taxon>
        <taxon>Onygenales</taxon>
        <taxon>Ajellomycetaceae</taxon>
        <taxon>Emergomyces</taxon>
    </lineage>
</organism>
<dbReference type="VEuPathDB" id="FungiDB:AJ78_04996"/>
<protein>
    <recommendedName>
        <fullName evidence="4">ORP1</fullName>
    </recommendedName>
</protein>
<evidence type="ECO:0008006" key="4">
    <source>
        <dbReference type="Google" id="ProtNLM"/>
    </source>
</evidence>
<evidence type="ECO:0000313" key="2">
    <source>
        <dbReference type="EMBL" id="OJD14673.1"/>
    </source>
</evidence>
<accession>A0A1J9PDT3</accession>
<feature type="region of interest" description="Disordered" evidence="1">
    <location>
        <begin position="268"/>
        <end position="296"/>
    </location>
</feature>
<evidence type="ECO:0000313" key="3">
    <source>
        <dbReference type="Proteomes" id="UP000182235"/>
    </source>
</evidence>
<dbReference type="Proteomes" id="UP000182235">
    <property type="component" value="Unassembled WGS sequence"/>
</dbReference>
<feature type="compositionally biased region" description="Basic residues" evidence="1">
    <location>
        <begin position="404"/>
        <end position="415"/>
    </location>
</feature>
<dbReference type="OrthoDB" id="4161595at2759"/>
<dbReference type="AlphaFoldDB" id="A0A1J9PDT3"/>
<reference evidence="2 3" key="1">
    <citation type="submission" date="2015-07" db="EMBL/GenBank/DDBJ databases">
        <title>Emmonsia species relationships and genome sequence.</title>
        <authorList>
            <consortium name="The Broad Institute Genomics Platform"/>
            <person name="Cuomo C.A."/>
            <person name="Munoz J.F."/>
            <person name="Imamovic A."/>
            <person name="Priest M.E."/>
            <person name="Young S."/>
            <person name="Clay O.K."/>
            <person name="McEwen J.G."/>
        </authorList>
    </citation>
    <scope>NUCLEOTIDE SEQUENCE [LARGE SCALE GENOMIC DNA]</scope>
    <source>
        <strain evidence="2 3">UAMH 9510</strain>
    </source>
</reference>
<evidence type="ECO:0000256" key="1">
    <source>
        <dbReference type="SAM" id="MobiDB-lite"/>
    </source>
</evidence>